<dbReference type="InterPro" id="IPR003660">
    <property type="entry name" value="HAMP_dom"/>
</dbReference>
<dbReference type="Gene3D" id="6.10.340.10">
    <property type="match status" value="1"/>
</dbReference>
<dbReference type="SUPFAM" id="SSF158472">
    <property type="entry name" value="HAMP domain-like"/>
    <property type="match status" value="1"/>
</dbReference>
<dbReference type="InterPro" id="IPR003594">
    <property type="entry name" value="HATPase_dom"/>
</dbReference>
<dbReference type="InterPro" id="IPR036097">
    <property type="entry name" value="HisK_dim/P_sf"/>
</dbReference>
<evidence type="ECO:0000256" key="2">
    <source>
        <dbReference type="ARBA" id="ARBA00004651"/>
    </source>
</evidence>
<dbReference type="Pfam" id="PF00512">
    <property type="entry name" value="HisKA"/>
    <property type="match status" value="1"/>
</dbReference>
<gene>
    <name evidence="14" type="ORF">DPPLL_23150</name>
</gene>
<evidence type="ECO:0000256" key="5">
    <source>
        <dbReference type="ARBA" id="ARBA00022553"/>
    </source>
</evidence>
<dbReference type="PANTHER" id="PTHR43065:SF42">
    <property type="entry name" value="TWO-COMPONENT SENSOR PPRA"/>
    <property type="match status" value="1"/>
</dbReference>
<keyword evidence="4" id="KW-1003">Cell membrane</keyword>
<dbReference type="PANTHER" id="PTHR43065">
    <property type="entry name" value="SENSOR HISTIDINE KINASE"/>
    <property type="match status" value="1"/>
</dbReference>
<dbReference type="PROSITE" id="PS50109">
    <property type="entry name" value="HIS_KIN"/>
    <property type="match status" value="1"/>
</dbReference>
<organism evidence="14 15">
    <name type="scientific">Desulfofustis limnaeus</name>
    <dbReference type="NCBI Taxonomy" id="2740163"/>
    <lineage>
        <taxon>Bacteria</taxon>
        <taxon>Pseudomonadati</taxon>
        <taxon>Thermodesulfobacteriota</taxon>
        <taxon>Desulfobulbia</taxon>
        <taxon>Desulfobulbales</taxon>
        <taxon>Desulfocapsaceae</taxon>
        <taxon>Desulfofustis</taxon>
    </lineage>
</organism>
<keyword evidence="15" id="KW-1185">Reference proteome</keyword>
<dbReference type="Pfam" id="PF02518">
    <property type="entry name" value="HATPase_c"/>
    <property type="match status" value="1"/>
</dbReference>
<evidence type="ECO:0000256" key="10">
    <source>
        <dbReference type="ARBA" id="ARBA00023136"/>
    </source>
</evidence>
<feature type="transmembrane region" description="Helical" evidence="11">
    <location>
        <begin position="12"/>
        <end position="33"/>
    </location>
</feature>
<dbReference type="InterPro" id="IPR003661">
    <property type="entry name" value="HisK_dim/P_dom"/>
</dbReference>
<evidence type="ECO:0000313" key="14">
    <source>
        <dbReference type="EMBL" id="BDD87950.1"/>
    </source>
</evidence>
<dbReference type="PROSITE" id="PS50885">
    <property type="entry name" value="HAMP"/>
    <property type="match status" value="1"/>
</dbReference>
<comment type="catalytic activity">
    <reaction evidence="1">
        <text>ATP + protein L-histidine = ADP + protein N-phospho-L-histidine.</text>
        <dbReference type="EC" id="2.7.13.3"/>
    </reaction>
</comment>
<dbReference type="SUPFAM" id="SSF55874">
    <property type="entry name" value="ATPase domain of HSP90 chaperone/DNA topoisomerase II/histidine kinase"/>
    <property type="match status" value="1"/>
</dbReference>
<dbReference type="PRINTS" id="PR00344">
    <property type="entry name" value="BCTRLSENSOR"/>
</dbReference>
<dbReference type="CDD" id="cd00082">
    <property type="entry name" value="HisKA"/>
    <property type="match status" value="1"/>
</dbReference>
<dbReference type="Proteomes" id="UP000830055">
    <property type="component" value="Chromosome"/>
</dbReference>
<dbReference type="RefSeq" id="WP_284151351.1">
    <property type="nucleotide sequence ID" value="NZ_AP025516.1"/>
</dbReference>
<dbReference type="Gene3D" id="3.30.450.20">
    <property type="entry name" value="PAS domain"/>
    <property type="match status" value="2"/>
</dbReference>
<evidence type="ECO:0000256" key="3">
    <source>
        <dbReference type="ARBA" id="ARBA00012438"/>
    </source>
</evidence>
<evidence type="ECO:0000256" key="7">
    <source>
        <dbReference type="ARBA" id="ARBA00022692"/>
    </source>
</evidence>
<dbReference type="Gene3D" id="1.10.287.130">
    <property type="match status" value="1"/>
</dbReference>
<keyword evidence="10 11" id="KW-0472">Membrane</keyword>
<dbReference type="SMART" id="SM00304">
    <property type="entry name" value="HAMP"/>
    <property type="match status" value="1"/>
</dbReference>
<dbReference type="EMBL" id="AP025516">
    <property type="protein sequence ID" value="BDD87950.1"/>
    <property type="molecule type" value="Genomic_DNA"/>
</dbReference>
<dbReference type="SMART" id="SM00387">
    <property type="entry name" value="HATPase_c"/>
    <property type="match status" value="1"/>
</dbReference>
<evidence type="ECO:0000256" key="11">
    <source>
        <dbReference type="SAM" id="Phobius"/>
    </source>
</evidence>
<sequence>MILLRPRSISGVLNLLILIAVLPIVGIIIHSSIEQQQHHIKDAEREVMLITRSMTEVLSNITDSIKQTLITLASIEAIGTVQVDAASAVIRSICAQNPRILSMSLTSPEGTVLAASKPFAPGLSLADRKHVQQAVATGRFSVGEYIVTRIGETRASFSYAYPIHAPDGSVAAVLTAVLYLDSVSGFLDLSSLPEGSFMALTDHQGLRILYYPPSETNPIGAKIRAPAWEIARNTNGALLFRQQGSDGVERIFAVEPLRLAPDEAPYLYAWAGIPEKLVLAPVNRTLSRNLLLAGLVTLLAMAAARLLGDLAFVKPIRRLVAVTGRLADGNLTARSGLRSGNGEIGVLAAAFDRMGDSLQQNRDRLQQQQIHLEEAQRIAHIGSWEWNSATDSFTCSKELYHILAREQSAPPPPLASCLEHFTGESLEQLRTAMDYALATGNDFELELPCVRADATPCWLVIRGEKSGETTLRGTVLDISARKQAESERQTLQEQLLHAQKLESIGRLAGGVAHDFNNMLGVILGYTELSLDKLPHTDPVRGHLQEVQTAASRSRDLVSKLLAFARRQTATPHLLDLNQTVSSLLTMLQRMIGEEIELVFKPGAQLWPVVIDPGQVDQLLANFCVNARDAISGSGQITIETASVTVLEPRLCGPEICPPGDYVQLRISDTGCGMDPDTLRQIFDPFFTTKAVGKGTGLGLSTVFGIIKQNNGFIDVASTPAHGTIFTIFLPRNREKTDDLRT</sequence>
<evidence type="ECO:0000256" key="8">
    <source>
        <dbReference type="ARBA" id="ARBA00022777"/>
    </source>
</evidence>
<evidence type="ECO:0000259" key="13">
    <source>
        <dbReference type="PROSITE" id="PS50885"/>
    </source>
</evidence>
<dbReference type="InterPro" id="IPR035965">
    <property type="entry name" value="PAS-like_dom_sf"/>
</dbReference>
<proteinExistence type="predicted"/>
<evidence type="ECO:0000256" key="4">
    <source>
        <dbReference type="ARBA" id="ARBA00022475"/>
    </source>
</evidence>
<comment type="subcellular location">
    <subcellularLocation>
        <location evidence="2">Cell membrane</location>
        <topology evidence="2">Multi-pass membrane protein</topology>
    </subcellularLocation>
</comment>
<protein>
    <recommendedName>
        <fullName evidence="3">histidine kinase</fullName>
        <ecNumber evidence="3">2.7.13.3</ecNumber>
    </recommendedName>
</protein>
<feature type="domain" description="Histidine kinase" evidence="12">
    <location>
        <begin position="510"/>
        <end position="733"/>
    </location>
</feature>
<dbReference type="Pfam" id="PF00672">
    <property type="entry name" value="HAMP"/>
    <property type="match status" value="1"/>
</dbReference>
<evidence type="ECO:0000256" key="1">
    <source>
        <dbReference type="ARBA" id="ARBA00000085"/>
    </source>
</evidence>
<dbReference type="SUPFAM" id="SSF55785">
    <property type="entry name" value="PYP-like sensor domain (PAS domain)"/>
    <property type="match status" value="1"/>
</dbReference>
<feature type="domain" description="HAMP" evidence="13">
    <location>
        <begin position="310"/>
        <end position="363"/>
    </location>
</feature>
<dbReference type="CDD" id="cd12914">
    <property type="entry name" value="PDC1_DGC_like"/>
    <property type="match status" value="1"/>
</dbReference>
<reference evidence="14 15" key="1">
    <citation type="submission" date="2022-01" db="EMBL/GenBank/DDBJ databases">
        <title>Desulfofustis limnae sp. nov., a novel mesophilic sulfate-reducing bacterium isolated from marsh soil.</title>
        <authorList>
            <person name="Watanabe M."/>
            <person name="Takahashi A."/>
            <person name="Kojima H."/>
            <person name="Fukui M."/>
        </authorList>
    </citation>
    <scope>NUCLEOTIDE SEQUENCE [LARGE SCALE GENOMIC DNA]</scope>
    <source>
        <strain evidence="14 15">PPLL</strain>
    </source>
</reference>
<dbReference type="Gene3D" id="3.30.565.10">
    <property type="entry name" value="Histidine kinase-like ATPase, C-terminal domain"/>
    <property type="match status" value="1"/>
</dbReference>
<name>A0ABM7WAP0_9BACT</name>
<dbReference type="CDD" id="cd06225">
    <property type="entry name" value="HAMP"/>
    <property type="match status" value="1"/>
</dbReference>
<keyword evidence="5" id="KW-0597">Phosphoprotein</keyword>
<keyword evidence="6" id="KW-0808">Transferase</keyword>
<accession>A0ABM7WAP0</accession>
<dbReference type="EC" id="2.7.13.3" evidence="3"/>
<dbReference type="InterPro" id="IPR033479">
    <property type="entry name" value="dCache_1"/>
</dbReference>
<keyword evidence="7 11" id="KW-0812">Transmembrane</keyword>
<keyword evidence="8" id="KW-0418">Kinase</keyword>
<evidence type="ECO:0000313" key="15">
    <source>
        <dbReference type="Proteomes" id="UP000830055"/>
    </source>
</evidence>
<dbReference type="InterPro" id="IPR004358">
    <property type="entry name" value="Sig_transdc_His_kin-like_C"/>
</dbReference>
<evidence type="ECO:0000256" key="9">
    <source>
        <dbReference type="ARBA" id="ARBA00022989"/>
    </source>
</evidence>
<dbReference type="SUPFAM" id="SSF47384">
    <property type="entry name" value="Homodimeric domain of signal transducing histidine kinase"/>
    <property type="match status" value="1"/>
</dbReference>
<dbReference type="SMART" id="SM00388">
    <property type="entry name" value="HisKA"/>
    <property type="match status" value="1"/>
</dbReference>
<evidence type="ECO:0000256" key="6">
    <source>
        <dbReference type="ARBA" id="ARBA00022679"/>
    </source>
</evidence>
<dbReference type="InterPro" id="IPR036890">
    <property type="entry name" value="HATPase_C_sf"/>
</dbReference>
<dbReference type="InterPro" id="IPR005467">
    <property type="entry name" value="His_kinase_dom"/>
</dbReference>
<dbReference type="Pfam" id="PF02743">
    <property type="entry name" value="dCache_1"/>
    <property type="match status" value="1"/>
</dbReference>
<keyword evidence="9 11" id="KW-1133">Transmembrane helix</keyword>
<evidence type="ECO:0000259" key="12">
    <source>
        <dbReference type="PROSITE" id="PS50109"/>
    </source>
</evidence>